<dbReference type="SUPFAM" id="SSF53850">
    <property type="entry name" value="Periplasmic binding protein-like II"/>
    <property type="match status" value="1"/>
</dbReference>
<dbReference type="PANTHER" id="PTHR35936">
    <property type="entry name" value="MEMBRANE-BOUND LYTIC MUREIN TRANSGLYCOSYLASE F"/>
    <property type="match status" value="1"/>
</dbReference>
<dbReference type="Gene3D" id="3.40.190.10">
    <property type="entry name" value="Periplasmic binding protein-like II"/>
    <property type="match status" value="2"/>
</dbReference>
<evidence type="ECO:0000313" key="5">
    <source>
        <dbReference type="Proteomes" id="UP000469734"/>
    </source>
</evidence>
<dbReference type="EMBL" id="WWCR01000024">
    <property type="protein sequence ID" value="MYM74492.1"/>
    <property type="molecule type" value="Genomic_DNA"/>
</dbReference>
<feature type="domain" description="Solute-binding protein family 3/N-terminal" evidence="3">
    <location>
        <begin position="44"/>
        <end position="258"/>
    </location>
</feature>
<comment type="caution">
    <text evidence="4">The sequence shown here is derived from an EMBL/GenBank/DDBJ whole genome shotgun (WGS) entry which is preliminary data.</text>
</comment>
<keyword evidence="1 2" id="KW-0732">Signal</keyword>
<protein>
    <submittedName>
        <fullName evidence="4">Transporter substrate-binding domain-containing protein</fullName>
    </submittedName>
</protein>
<evidence type="ECO:0000256" key="2">
    <source>
        <dbReference type="SAM" id="SignalP"/>
    </source>
</evidence>
<dbReference type="InterPro" id="IPR001638">
    <property type="entry name" value="Solute-binding_3/MltF_N"/>
</dbReference>
<dbReference type="Proteomes" id="UP000469734">
    <property type="component" value="Unassembled WGS sequence"/>
</dbReference>
<gene>
    <name evidence="4" type="ORF">GTP56_20165</name>
</gene>
<dbReference type="RefSeq" id="WP_161051420.1">
    <property type="nucleotide sequence ID" value="NZ_WWCR01000024.1"/>
</dbReference>
<evidence type="ECO:0000313" key="4">
    <source>
        <dbReference type="EMBL" id="MYM74492.1"/>
    </source>
</evidence>
<evidence type="ECO:0000259" key="3">
    <source>
        <dbReference type="Pfam" id="PF00497"/>
    </source>
</evidence>
<sequence>MTLRCLIAACLASFAFASHSAGAAGCSREISVPVSANGASVIVDGTQVKGIYPDLLRGIGPKIGCSFVFTVVPRARQVAMFKNGTADLLAPASRTQDRDQMGTFIPMINHRPMLISVNSGRAPIADLPDLLARRELRVAVVRGFDYGERYSTLLTELQKQGRLFVEVDVIAVARLLHAGSADVTIMGPTLMEGAIRREQRVHGLQERLKMETIPELPWSQSGAYISNALKPEDLAILREALETAGKSNQVMDGYRRYFRTDLLSDSVRPR</sequence>
<dbReference type="AlphaFoldDB" id="A0A7X4H539"/>
<proteinExistence type="predicted"/>
<reference evidence="4 5" key="1">
    <citation type="submission" date="2019-12" db="EMBL/GenBank/DDBJ databases">
        <title>Novel species isolated from a subtropical stream in China.</title>
        <authorList>
            <person name="Lu H."/>
        </authorList>
    </citation>
    <scope>NUCLEOTIDE SEQUENCE [LARGE SCALE GENOMIC DNA]</scope>
    <source>
        <strain evidence="4 5">FT134W</strain>
    </source>
</reference>
<dbReference type="Pfam" id="PF00497">
    <property type="entry name" value="SBP_bac_3"/>
    <property type="match status" value="1"/>
</dbReference>
<feature type="chain" id="PRO_5031351675" evidence="2">
    <location>
        <begin position="24"/>
        <end position="270"/>
    </location>
</feature>
<dbReference type="PROSITE" id="PS51257">
    <property type="entry name" value="PROKAR_LIPOPROTEIN"/>
    <property type="match status" value="1"/>
</dbReference>
<name>A0A7X4H539_9BURK</name>
<dbReference type="PANTHER" id="PTHR35936:SF25">
    <property type="entry name" value="ABC TRANSPORTER SUBSTRATE-BINDING PROTEIN"/>
    <property type="match status" value="1"/>
</dbReference>
<accession>A0A7X4H539</accession>
<organism evidence="4 5">
    <name type="scientific">Duganella margarita</name>
    <dbReference type="NCBI Taxonomy" id="2692170"/>
    <lineage>
        <taxon>Bacteria</taxon>
        <taxon>Pseudomonadati</taxon>
        <taxon>Pseudomonadota</taxon>
        <taxon>Betaproteobacteria</taxon>
        <taxon>Burkholderiales</taxon>
        <taxon>Oxalobacteraceae</taxon>
        <taxon>Telluria group</taxon>
        <taxon>Duganella</taxon>
    </lineage>
</organism>
<feature type="signal peptide" evidence="2">
    <location>
        <begin position="1"/>
        <end position="23"/>
    </location>
</feature>
<evidence type="ECO:0000256" key="1">
    <source>
        <dbReference type="ARBA" id="ARBA00022729"/>
    </source>
</evidence>